<sequence>MSGSFLNGARTSRRGFLRGGLGLVSASAFGGLAATTLAGCGSTTADGTATVNSTSVLPNFMPFTGVTPDIAATSTGVPAVFYSYPANPVAAYATPPLSGETISVITNIFNSVPPALGSNTAWQAVQKALGATVDFTMVGSDDYSTKLNTTIASGNLPDVMLYTGYSNPTEAAPTDVASFLAAECADLTPYLSGDKVKAYPHLAAIPAIAWEQCVFAGKLSMLPIPRNVTTGSGMYRKDLFAQVGISDLSEISSSDDFLTACKALTNPAKNQYALTAYTGYPYAAGIIQQSFGVPCEWRAEGSGKLTSMYETDEFAASVEFLAKLYAAGVYVPGCEGFTKNQMVDSFESGKAAYCPDSVPSFQKYWPAMAAINAKWSIDLAAPFTASAQYKPNAWQDNILFASSMIKKGSQSRIETILKFADFLASPFGTKEYLLLNYGVEGTDYAMDKGSPILNNTGTNETQVPWKYTVAPSQAIFIPGFNDCATAQHAAMAKLIPMAVGNPCSNLNSPAFNEKGSELQTQFTATVNEIIAGKQPVSALAGAVKAWQSGGGNTIRSQFEQALAASKGGSTASAAS</sequence>
<dbReference type="PANTHER" id="PTHR43649">
    <property type="entry name" value="ARABINOSE-BINDING PROTEIN-RELATED"/>
    <property type="match status" value="1"/>
</dbReference>
<gene>
    <name evidence="5" type="ORF">KDL01_26010</name>
</gene>
<evidence type="ECO:0000256" key="4">
    <source>
        <dbReference type="ARBA" id="ARBA00022729"/>
    </source>
</evidence>
<organism evidence="5 6">
    <name type="scientific">Actinospica durhamensis</name>
    <dbReference type="NCBI Taxonomy" id="1508375"/>
    <lineage>
        <taxon>Bacteria</taxon>
        <taxon>Bacillati</taxon>
        <taxon>Actinomycetota</taxon>
        <taxon>Actinomycetes</taxon>
        <taxon>Catenulisporales</taxon>
        <taxon>Actinospicaceae</taxon>
        <taxon>Actinospica</taxon>
    </lineage>
</organism>
<dbReference type="EMBL" id="JAGSOG010000159">
    <property type="protein sequence ID" value="MBR7836762.1"/>
    <property type="molecule type" value="Genomic_DNA"/>
</dbReference>
<comment type="similarity">
    <text evidence="2">Belongs to the bacterial solute-binding protein 1 family.</text>
</comment>
<dbReference type="Gene3D" id="3.40.190.10">
    <property type="entry name" value="Periplasmic binding protein-like II"/>
    <property type="match status" value="1"/>
</dbReference>
<comment type="subcellular location">
    <subcellularLocation>
        <location evidence="1">Cell envelope</location>
    </subcellularLocation>
</comment>
<accession>A0A941ERN1</accession>
<evidence type="ECO:0000313" key="6">
    <source>
        <dbReference type="Proteomes" id="UP000675781"/>
    </source>
</evidence>
<dbReference type="RefSeq" id="WP_212531235.1">
    <property type="nucleotide sequence ID" value="NZ_JAGSOG010000159.1"/>
</dbReference>
<dbReference type="Pfam" id="PF01547">
    <property type="entry name" value="SBP_bac_1"/>
    <property type="match status" value="1"/>
</dbReference>
<keyword evidence="6" id="KW-1185">Reference proteome</keyword>
<dbReference type="InterPro" id="IPR050490">
    <property type="entry name" value="Bact_solute-bd_prot1"/>
</dbReference>
<keyword evidence="3" id="KW-0813">Transport</keyword>
<evidence type="ECO:0000256" key="2">
    <source>
        <dbReference type="ARBA" id="ARBA00008520"/>
    </source>
</evidence>
<dbReference type="SUPFAM" id="SSF53850">
    <property type="entry name" value="Periplasmic binding protein-like II"/>
    <property type="match status" value="1"/>
</dbReference>
<dbReference type="AlphaFoldDB" id="A0A941ERN1"/>
<dbReference type="Proteomes" id="UP000675781">
    <property type="component" value="Unassembled WGS sequence"/>
</dbReference>
<keyword evidence="4" id="KW-0732">Signal</keyword>
<dbReference type="InterPro" id="IPR006059">
    <property type="entry name" value="SBP"/>
</dbReference>
<dbReference type="PROSITE" id="PS51318">
    <property type="entry name" value="TAT"/>
    <property type="match status" value="1"/>
</dbReference>
<dbReference type="PANTHER" id="PTHR43649:SF31">
    <property type="entry name" value="SN-GLYCEROL-3-PHOSPHATE-BINDING PERIPLASMIC PROTEIN UGPB"/>
    <property type="match status" value="1"/>
</dbReference>
<name>A0A941ERN1_9ACTN</name>
<evidence type="ECO:0000313" key="5">
    <source>
        <dbReference type="EMBL" id="MBR7836762.1"/>
    </source>
</evidence>
<protein>
    <submittedName>
        <fullName evidence="5">Extracellular solute-binding protein</fullName>
    </submittedName>
</protein>
<evidence type="ECO:0000256" key="1">
    <source>
        <dbReference type="ARBA" id="ARBA00004196"/>
    </source>
</evidence>
<evidence type="ECO:0000256" key="3">
    <source>
        <dbReference type="ARBA" id="ARBA00022448"/>
    </source>
</evidence>
<dbReference type="GO" id="GO:0030313">
    <property type="term" value="C:cell envelope"/>
    <property type="evidence" value="ECO:0007669"/>
    <property type="project" value="UniProtKB-SubCell"/>
</dbReference>
<comment type="caution">
    <text evidence="5">The sequence shown here is derived from an EMBL/GenBank/DDBJ whole genome shotgun (WGS) entry which is preliminary data.</text>
</comment>
<reference evidence="5" key="1">
    <citation type="submission" date="2021-04" db="EMBL/GenBank/DDBJ databases">
        <title>Genome based classification of Actinospica acidithermotolerans sp. nov., an actinobacterium isolated from an Indonesian hot spring.</title>
        <authorList>
            <person name="Kusuma A.B."/>
            <person name="Putra K.E."/>
            <person name="Nafisah S."/>
            <person name="Loh J."/>
            <person name="Nouioui I."/>
            <person name="Goodfellow M."/>
        </authorList>
    </citation>
    <scope>NUCLEOTIDE SEQUENCE</scope>
    <source>
        <strain evidence="5">CSCA 57</strain>
    </source>
</reference>
<proteinExistence type="inferred from homology"/>
<dbReference type="InterPro" id="IPR006311">
    <property type="entry name" value="TAT_signal"/>
</dbReference>